<evidence type="ECO:0000256" key="1">
    <source>
        <dbReference type="ARBA" id="ARBA00004613"/>
    </source>
</evidence>
<dbReference type="InterPro" id="IPR036574">
    <property type="entry name" value="Scorpion_toxin-like_sf"/>
</dbReference>
<dbReference type="InterPro" id="IPR001542">
    <property type="entry name" value="Defensin_invertebrate/fungal"/>
</dbReference>
<dbReference type="OrthoDB" id="10038290at2759"/>
<evidence type="ECO:0000256" key="3">
    <source>
        <dbReference type="ARBA" id="ARBA00023157"/>
    </source>
</evidence>
<feature type="chain" id="PRO_5028266805" evidence="4">
    <location>
        <begin position="19"/>
        <end position="76"/>
    </location>
</feature>
<dbReference type="PANTHER" id="PTHR13645">
    <property type="entry name" value="DEFENSIN"/>
    <property type="match status" value="1"/>
</dbReference>
<dbReference type="KEGG" id="bbel:109468706"/>
<evidence type="ECO:0000313" key="6">
    <source>
        <dbReference type="Proteomes" id="UP000515135"/>
    </source>
</evidence>
<proteinExistence type="predicted"/>
<reference evidence="7" key="1">
    <citation type="submission" date="2025-08" db="UniProtKB">
        <authorList>
            <consortium name="RefSeq"/>
        </authorList>
    </citation>
    <scope>IDENTIFICATION</scope>
    <source>
        <tissue evidence="7">Gonad</tissue>
    </source>
</reference>
<evidence type="ECO:0000313" key="7">
    <source>
        <dbReference type="RefSeq" id="XP_019622579.1"/>
    </source>
</evidence>
<dbReference type="GO" id="GO:0006959">
    <property type="term" value="P:humoral immune response"/>
    <property type="evidence" value="ECO:0007669"/>
    <property type="project" value="TreeGrafter"/>
</dbReference>
<dbReference type="RefSeq" id="XP_019622579.1">
    <property type="nucleotide sequence ID" value="XM_019767020.1"/>
</dbReference>
<accession>A0A6P4YLN0</accession>
<organism evidence="6 7">
    <name type="scientific">Branchiostoma belcheri</name>
    <name type="common">Amphioxus</name>
    <dbReference type="NCBI Taxonomy" id="7741"/>
    <lineage>
        <taxon>Eukaryota</taxon>
        <taxon>Metazoa</taxon>
        <taxon>Chordata</taxon>
        <taxon>Cephalochordata</taxon>
        <taxon>Leptocardii</taxon>
        <taxon>Amphioxiformes</taxon>
        <taxon>Branchiostomatidae</taxon>
        <taxon>Branchiostoma</taxon>
    </lineage>
</organism>
<dbReference type="Proteomes" id="UP000515135">
    <property type="component" value="Unplaced"/>
</dbReference>
<sequence length="76" mass="8147">MKFLIVAIVLAVLANAEAAPRFKSKMAPQPRVSCHQLSHNTGGDFGDFDTACTMHCLILGYPSGGHCDEHNICVCS</sequence>
<feature type="domain" description="Invertebrate defensins family profile" evidence="5">
    <location>
        <begin position="50"/>
        <end position="75"/>
    </location>
</feature>
<dbReference type="PANTHER" id="PTHR13645:SF0">
    <property type="entry name" value="DEFENSIN"/>
    <property type="match status" value="1"/>
</dbReference>
<keyword evidence="4" id="KW-0732">Signal</keyword>
<name>A0A6P4YLN0_BRABE</name>
<comment type="subcellular location">
    <subcellularLocation>
        <location evidence="1">Secreted</location>
    </subcellularLocation>
</comment>
<dbReference type="Gene3D" id="3.30.30.10">
    <property type="entry name" value="Knottin, scorpion toxin-like"/>
    <property type="match status" value="1"/>
</dbReference>
<keyword evidence="3" id="KW-1015">Disulfide bond</keyword>
<evidence type="ECO:0000259" key="5">
    <source>
        <dbReference type="Pfam" id="PF01097"/>
    </source>
</evidence>
<dbReference type="GO" id="GO:0042742">
    <property type="term" value="P:defense response to bacterium"/>
    <property type="evidence" value="ECO:0007669"/>
    <property type="project" value="TreeGrafter"/>
</dbReference>
<dbReference type="Pfam" id="PF01097">
    <property type="entry name" value="Defensin_2"/>
    <property type="match status" value="1"/>
</dbReference>
<evidence type="ECO:0000256" key="2">
    <source>
        <dbReference type="ARBA" id="ARBA00022525"/>
    </source>
</evidence>
<dbReference type="AlphaFoldDB" id="A0A6P4YLN0"/>
<keyword evidence="6" id="KW-1185">Reference proteome</keyword>
<dbReference type="GeneID" id="109468706"/>
<dbReference type="GO" id="GO:0005615">
    <property type="term" value="C:extracellular space"/>
    <property type="evidence" value="ECO:0007669"/>
    <property type="project" value="TreeGrafter"/>
</dbReference>
<protein>
    <submittedName>
        <fullName evidence="7">Defensin-1-like</fullName>
    </submittedName>
</protein>
<gene>
    <name evidence="7" type="primary">LOC109468706</name>
</gene>
<feature type="signal peptide" evidence="4">
    <location>
        <begin position="1"/>
        <end position="18"/>
    </location>
</feature>
<evidence type="ECO:0000256" key="4">
    <source>
        <dbReference type="SAM" id="SignalP"/>
    </source>
</evidence>
<keyword evidence="2" id="KW-0964">Secreted</keyword>